<name>A0A9P7RT33_9AGAR</name>
<dbReference type="OrthoDB" id="288590at2759"/>
<dbReference type="Proteomes" id="UP001049176">
    <property type="component" value="Chromosome 8"/>
</dbReference>
<reference evidence="7" key="1">
    <citation type="journal article" date="2021" name="Genome Biol. Evol.">
        <title>The assembled and annotated genome of the fairy-ring fungus Marasmius oreades.</title>
        <authorList>
            <person name="Hiltunen M."/>
            <person name="Ament-Velasquez S.L."/>
            <person name="Johannesson H."/>
        </authorList>
    </citation>
    <scope>NUCLEOTIDE SEQUENCE</scope>
    <source>
        <strain evidence="7">03SP1</strain>
    </source>
</reference>
<dbReference type="GO" id="GO:0046872">
    <property type="term" value="F:metal ion binding"/>
    <property type="evidence" value="ECO:0007669"/>
    <property type="project" value="UniProtKB-KW"/>
</dbReference>
<feature type="domain" description="Fe2OG dioxygenase" evidence="6">
    <location>
        <begin position="195"/>
        <end position="298"/>
    </location>
</feature>
<evidence type="ECO:0000256" key="3">
    <source>
        <dbReference type="ARBA" id="ARBA00023002"/>
    </source>
</evidence>
<evidence type="ECO:0000313" key="8">
    <source>
        <dbReference type="Proteomes" id="UP001049176"/>
    </source>
</evidence>
<evidence type="ECO:0000256" key="1">
    <source>
        <dbReference type="ARBA" id="ARBA00008056"/>
    </source>
</evidence>
<dbReference type="AlphaFoldDB" id="A0A9P7RT33"/>
<dbReference type="Pfam" id="PF14226">
    <property type="entry name" value="DIOX_N"/>
    <property type="match status" value="1"/>
</dbReference>
<dbReference type="GeneID" id="66081897"/>
<dbReference type="RefSeq" id="XP_043005341.1">
    <property type="nucleotide sequence ID" value="XM_043157971.1"/>
</dbReference>
<keyword evidence="2 5" id="KW-0479">Metal-binding</keyword>
<dbReference type="InterPro" id="IPR044861">
    <property type="entry name" value="IPNS-like_FE2OG_OXY"/>
</dbReference>
<keyword evidence="3 5" id="KW-0560">Oxidoreductase</keyword>
<dbReference type="Pfam" id="PF03171">
    <property type="entry name" value="2OG-FeII_Oxy"/>
    <property type="match status" value="1"/>
</dbReference>
<dbReference type="PANTHER" id="PTHR10209:SF881">
    <property type="entry name" value="FI07970P-RELATED"/>
    <property type="match status" value="1"/>
</dbReference>
<dbReference type="PROSITE" id="PS51471">
    <property type="entry name" value="FE2OG_OXY"/>
    <property type="match status" value="1"/>
</dbReference>
<keyword evidence="8" id="KW-1185">Reference proteome</keyword>
<dbReference type="InterPro" id="IPR027443">
    <property type="entry name" value="IPNS-like_sf"/>
</dbReference>
<evidence type="ECO:0000256" key="2">
    <source>
        <dbReference type="ARBA" id="ARBA00022723"/>
    </source>
</evidence>
<dbReference type="Gene3D" id="2.60.120.330">
    <property type="entry name" value="B-lactam Antibiotic, Isopenicillin N Synthase, Chain"/>
    <property type="match status" value="1"/>
</dbReference>
<evidence type="ECO:0000259" key="6">
    <source>
        <dbReference type="PROSITE" id="PS51471"/>
    </source>
</evidence>
<sequence>MSLVEAAAAASEADCAFKNIPIIDLSNISSPDPAVRRGLADEVRDACMNVGFFYVKNHGVPDRVIDSALSNAKYFFGLPMELKMKIENKTTPNWKGYSPLLSGNNDPNGKGDLQEGFEFGWESPPLEREGDSEGKANGVTVLDGKNVWPFEVPGFRVAAVEYYHALVNLGKLLFPIFALALDIDETFFDDKTKTSAALMRIIHYPDQTGPTDEGVIGIGAHTDWECFTILWQEPNIQALQVLNADKEWIDIPPITGTFVVNLGDQFARWTNDIFKSTVHRVINRSGRRRFSTPLFFGTDYGVRLEPIPSCISPDRPLKYEVVTAGEYVKAKLEATYGR</sequence>
<keyword evidence="4 5" id="KW-0408">Iron</keyword>
<proteinExistence type="inferred from homology"/>
<evidence type="ECO:0000256" key="5">
    <source>
        <dbReference type="RuleBase" id="RU003682"/>
    </source>
</evidence>
<organism evidence="7 8">
    <name type="scientific">Marasmius oreades</name>
    <name type="common">fairy-ring Marasmius</name>
    <dbReference type="NCBI Taxonomy" id="181124"/>
    <lineage>
        <taxon>Eukaryota</taxon>
        <taxon>Fungi</taxon>
        <taxon>Dikarya</taxon>
        <taxon>Basidiomycota</taxon>
        <taxon>Agaricomycotina</taxon>
        <taxon>Agaricomycetes</taxon>
        <taxon>Agaricomycetidae</taxon>
        <taxon>Agaricales</taxon>
        <taxon>Marasmiineae</taxon>
        <taxon>Marasmiaceae</taxon>
        <taxon>Marasmius</taxon>
    </lineage>
</organism>
<dbReference type="SUPFAM" id="SSF51197">
    <property type="entry name" value="Clavaminate synthase-like"/>
    <property type="match status" value="1"/>
</dbReference>
<dbReference type="InterPro" id="IPR005123">
    <property type="entry name" value="Oxoglu/Fe-dep_dioxygenase_dom"/>
</dbReference>
<dbReference type="KEGG" id="more:E1B28_012822"/>
<gene>
    <name evidence="7" type="ORF">E1B28_012822</name>
</gene>
<evidence type="ECO:0000313" key="7">
    <source>
        <dbReference type="EMBL" id="KAG7088870.1"/>
    </source>
</evidence>
<evidence type="ECO:0000256" key="4">
    <source>
        <dbReference type="ARBA" id="ARBA00023004"/>
    </source>
</evidence>
<dbReference type="PRINTS" id="PR00682">
    <property type="entry name" value="IPNSYNTHASE"/>
</dbReference>
<dbReference type="EMBL" id="CM032188">
    <property type="protein sequence ID" value="KAG7088870.1"/>
    <property type="molecule type" value="Genomic_DNA"/>
</dbReference>
<comment type="caution">
    <text evidence="7">The sequence shown here is derived from an EMBL/GenBank/DDBJ whole genome shotgun (WGS) entry which is preliminary data.</text>
</comment>
<dbReference type="InterPro" id="IPR026992">
    <property type="entry name" value="DIOX_N"/>
</dbReference>
<accession>A0A9P7RT33</accession>
<dbReference type="GO" id="GO:0016491">
    <property type="term" value="F:oxidoreductase activity"/>
    <property type="evidence" value="ECO:0007669"/>
    <property type="project" value="UniProtKB-KW"/>
</dbReference>
<protein>
    <recommendedName>
        <fullName evidence="6">Fe2OG dioxygenase domain-containing protein</fullName>
    </recommendedName>
</protein>
<dbReference type="PANTHER" id="PTHR10209">
    <property type="entry name" value="OXIDOREDUCTASE, 2OG-FE II OXYGENASE FAMILY PROTEIN"/>
    <property type="match status" value="1"/>
</dbReference>
<comment type="similarity">
    <text evidence="1 5">Belongs to the iron/ascorbate-dependent oxidoreductase family.</text>
</comment>